<organism evidence="1 2">
    <name type="scientific">Oikeobacillus pervagus</name>
    <dbReference type="NCBI Taxonomy" id="1325931"/>
    <lineage>
        <taxon>Bacteria</taxon>
        <taxon>Bacillati</taxon>
        <taxon>Bacillota</taxon>
        <taxon>Bacilli</taxon>
        <taxon>Bacillales</taxon>
        <taxon>Bacillaceae</taxon>
        <taxon>Oikeobacillus</taxon>
    </lineage>
</organism>
<evidence type="ECO:0000313" key="1">
    <source>
        <dbReference type="EMBL" id="MDQ0215003.1"/>
    </source>
</evidence>
<dbReference type="Proteomes" id="UP001237207">
    <property type="component" value="Unassembled WGS sequence"/>
</dbReference>
<name>A0AAJ1SY94_9BACI</name>
<sequence length="101" mass="12266">MTFIYNKRLGIRIPAWTKNWEDYKEEEQKKIIDNWEVIRGKIPDRIKEIENLINYKQSQLEEEENFQKSCSLNSEISHLASTINDLWIWFRTDPQISFSKD</sequence>
<protein>
    <submittedName>
        <fullName evidence="1">Uncharacterized protein</fullName>
    </submittedName>
</protein>
<accession>A0AAJ1SY94</accession>
<gene>
    <name evidence="1" type="ORF">J2S13_001402</name>
</gene>
<dbReference type="EMBL" id="JAUSUC010000013">
    <property type="protein sequence ID" value="MDQ0215003.1"/>
    <property type="molecule type" value="Genomic_DNA"/>
</dbReference>
<evidence type="ECO:0000313" key="2">
    <source>
        <dbReference type="Proteomes" id="UP001237207"/>
    </source>
</evidence>
<comment type="caution">
    <text evidence="1">The sequence shown here is derived from an EMBL/GenBank/DDBJ whole genome shotgun (WGS) entry which is preliminary data.</text>
</comment>
<reference evidence="1" key="1">
    <citation type="submission" date="2023-07" db="EMBL/GenBank/DDBJ databases">
        <title>Genomic Encyclopedia of Type Strains, Phase IV (KMG-IV): sequencing the most valuable type-strain genomes for metagenomic binning, comparative biology and taxonomic classification.</title>
        <authorList>
            <person name="Goeker M."/>
        </authorList>
    </citation>
    <scope>NUCLEOTIDE SEQUENCE</scope>
    <source>
        <strain evidence="1">DSM 23947</strain>
    </source>
</reference>
<dbReference type="RefSeq" id="WP_307257002.1">
    <property type="nucleotide sequence ID" value="NZ_JAUSUC010000013.1"/>
</dbReference>
<keyword evidence="2" id="KW-1185">Reference proteome</keyword>
<dbReference type="AlphaFoldDB" id="A0AAJ1SY94"/>
<proteinExistence type="predicted"/>